<dbReference type="PROSITE" id="PS50088">
    <property type="entry name" value="ANK_REPEAT"/>
    <property type="match status" value="1"/>
</dbReference>
<dbReference type="Pfam" id="PF12796">
    <property type="entry name" value="Ank_2"/>
    <property type="match status" value="1"/>
</dbReference>
<dbReference type="SMART" id="SM00248">
    <property type="entry name" value="ANK"/>
    <property type="match status" value="2"/>
</dbReference>
<dbReference type="Gene3D" id="1.25.40.20">
    <property type="entry name" value="Ankyrin repeat-containing domain"/>
    <property type="match status" value="1"/>
</dbReference>
<dbReference type="AlphaFoldDB" id="A0AA88E9B4"/>
<gene>
    <name evidence="3" type="ORF">TIFTF001_039523</name>
</gene>
<evidence type="ECO:0000313" key="4">
    <source>
        <dbReference type="Proteomes" id="UP001187192"/>
    </source>
</evidence>
<reference evidence="3" key="1">
    <citation type="submission" date="2023-07" db="EMBL/GenBank/DDBJ databases">
        <title>draft genome sequence of fig (Ficus carica).</title>
        <authorList>
            <person name="Takahashi T."/>
            <person name="Nishimura K."/>
        </authorList>
    </citation>
    <scope>NUCLEOTIDE SEQUENCE</scope>
</reference>
<organism evidence="3 4">
    <name type="scientific">Ficus carica</name>
    <name type="common">Common fig</name>
    <dbReference type="NCBI Taxonomy" id="3494"/>
    <lineage>
        <taxon>Eukaryota</taxon>
        <taxon>Viridiplantae</taxon>
        <taxon>Streptophyta</taxon>
        <taxon>Embryophyta</taxon>
        <taxon>Tracheophyta</taxon>
        <taxon>Spermatophyta</taxon>
        <taxon>Magnoliopsida</taxon>
        <taxon>eudicotyledons</taxon>
        <taxon>Gunneridae</taxon>
        <taxon>Pentapetalae</taxon>
        <taxon>rosids</taxon>
        <taxon>fabids</taxon>
        <taxon>Rosales</taxon>
        <taxon>Moraceae</taxon>
        <taxon>Ficeae</taxon>
        <taxon>Ficus</taxon>
    </lineage>
</organism>
<accession>A0AA88E9B4</accession>
<dbReference type="SUPFAM" id="SSF48403">
    <property type="entry name" value="Ankyrin repeat"/>
    <property type="match status" value="1"/>
</dbReference>
<feature type="non-terminal residue" evidence="3">
    <location>
        <position position="1"/>
    </location>
</feature>
<comment type="caution">
    <text evidence="3">The sequence shown here is derived from an EMBL/GenBank/DDBJ whole genome shotgun (WGS) entry which is preliminary data.</text>
</comment>
<feature type="repeat" description="ANK" evidence="1">
    <location>
        <begin position="161"/>
        <end position="194"/>
    </location>
</feature>
<dbReference type="PANTHER" id="PTHR24121:SF21">
    <property type="entry name" value="ANKYRIN REPEAT FAMILY PROTEIN"/>
    <property type="match status" value="1"/>
</dbReference>
<keyword evidence="4" id="KW-1185">Reference proteome</keyword>
<sequence>MEAEASSSTASPATTAQVPSSVSGNTEDEEANPPVCIIKFTGPIHQVNQPAYDIIRGQGAENEAFSSRAISHVNGINIEKMQVVFTLKNPTQVRAAANSGPPPQNYDHIIEIPDDETETLKRKRKLYHAARTGDWKTVERIPRSQQEIREHLLQLPVLSTTGETALHIAAGANQVGFVKKLLEKIGNNISLDAVDRRGNTALFTAAAAGSYKIVKKLLSATNNGDLPLIRGGGNDVQVTPAYIAAKFGHGAIALELFSRCETRQPGLTDKEKISLFFTCINNEIF</sequence>
<evidence type="ECO:0000313" key="3">
    <source>
        <dbReference type="EMBL" id="GMN70479.1"/>
    </source>
</evidence>
<dbReference type="PANTHER" id="PTHR24121">
    <property type="entry name" value="NO MECHANORECEPTOR POTENTIAL C, ISOFORM D-RELATED"/>
    <property type="match status" value="1"/>
</dbReference>
<name>A0AA88E9B4_FICCA</name>
<evidence type="ECO:0000256" key="2">
    <source>
        <dbReference type="SAM" id="MobiDB-lite"/>
    </source>
</evidence>
<dbReference type="InterPro" id="IPR036770">
    <property type="entry name" value="Ankyrin_rpt-contain_sf"/>
</dbReference>
<proteinExistence type="predicted"/>
<feature type="compositionally biased region" description="Low complexity" evidence="2">
    <location>
        <begin position="1"/>
        <end position="21"/>
    </location>
</feature>
<dbReference type="PROSITE" id="PS50297">
    <property type="entry name" value="ANK_REP_REGION"/>
    <property type="match status" value="1"/>
</dbReference>
<evidence type="ECO:0000256" key="1">
    <source>
        <dbReference type="PROSITE-ProRule" id="PRU00023"/>
    </source>
</evidence>
<protein>
    <submittedName>
        <fullName evidence="3">Uncharacterized protein</fullName>
    </submittedName>
</protein>
<feature type="region of interest" description="Disordered" evidence="2">
    <location>
        <begin position="1"/>
        <end position="30"/>
    </location>
</feature>
<keyword evidence="1" id="KW-0040">ANK repeat</keyword>
<dbReference type="EMBL" id="BTGU01001155">
    <property type="protein sequence ID" value="GMN70479.1"/>
    <property type="molecule type" value="Genomic_DNA"/>
</dbReference>
<dbReference type="InterPro" id="IPR002110">
    <property type="entry name" value="Ankyrin_rpt"/>
</dbReference>
<dbReference type="Proteomes" id="UP001187192">
    <property type="component" value="Unassembled WGS sequence"/>
</dbReference>